<protein>
    <recommendedName>
        <fullName evidence="10">DUF726-domain-containing protein</fullName>
    </recommendedName>
</protein>
<dbReference type="Proteomes" id="UP000433876">
    <property type="component" value="Unassembled WGS sequence"/>
</dbReference>
<feature type="transmembrane region" description="Helical" evidence="7">
    <location>
        <begin position="340"/>
        <end position="363"/>
    </location>
</feature>
<feature type="compositionally biased region" description="Low complexity" evidence="6">
    <location>
        <begin position="745"/>
        <end position="758"/>
    </location>
</feature>
<organism evidence="8 9">
    <name type="scientific">Sordaria macrospora</name>
    <dbReference type="NCBI Taxonomy" id="5147"/>
    <lineage>
        <taxon>Eukaryota</taxon>
        <taxon>Fungi</taxon>
        <taxon>Dikarya</taxon>
        <taxon>Ascomycota</taxon>
        <taxon>Pezizomycotina</taxon>
        <taxon>Sordariomycetes</taxon>
        <taxon>Sordariomycetidae</taxon>
        <taxon>Sordariales</taxon>
        <taxon>Sordariaceae</taxon>
        <taxon>Sordaria</taxon>
    </lineage>
</organism>
<dbReference type="OMA" id="NKFSRFW"/>
<comment type="similarity">
    <text evidence="2">Belongs to the TMCO4 family.</text>
</comment>
<dbReference type="AlphaFoldDB" id="A0A8S9A7Y3"/>
<evidence type="ECO:0000256" key="3">
    <source>
        <dbReference type="ARBA" id="ARBA00022692"/>
    </source>
</evidence>
<dbReference type="PANTHER" id="PTHR17920:SF22">
    <property type="entry name" value="DUF726 DOMAIN PROTEIN (AFU_ORTHOLOGUE AFUA_2G12860)"/>
    <property type="match status" value="1"/>
</dbReference>
<dbReference type="SUPFAM" id="SSF53474">
    <property type="entry name" value="alpha/beta-Hydrolases"/>
    <property type="match status" value="1"/>
</dbReference>
<gene>
    <name evidence="8" type="ORF">SMACR_04960</name>
</gene>
<evidence type="ECO:0000256" key="5">
    <source>
        <dbReference type="ARBA" id="ARBA00023136"/>
    </source>
</evidence>
<comment type="subcellular location">
    <subcellularLocation>
        <location evidence="1">Membrane</location>
        <topology evidence="1">Multi-pass membrane protein</topology>
    </subcellularLocation>
</comment>
<dbReference type="VEuPathDB" id="FungiDB:SMAC_04960"/>
<keyword evidence="3 7" id="KW-0812">Transmembrane</keyword>
<dbReference type="GO" id="GO:0016020">
    <property type="term" value="C:membrane"/>
    <property type="evidence" value="ECO:0007669"/>
    <property type="project" value="UniProtKB-SubCell"/>
</dbReference>
<feature type="compositionally biased region" description="Low complexity" evidence="6">
    <location>
        <begin position="777"/>
        <end position="790"/>
    </location>
</feature>
<dbReference type="InterPro" id="IPR029058">
    <property type="entry name" value="AB_hydrolase_fold"/>
</dbReference>
<keyword evidence="5 7" id="KW-0472">Membrane</keyword>
<name>A0A8S9A7Y3_SORMA</name>
<evidence type="ECO:0000313" key="8">
    <source>
        <dbReference type="EMBL" id="KAA8636302.1"/>
    </source>
</evidence>
<proteinExistence type="inferred from homology"/>
<dbReference type="Pfam" id="PF05277">
    <property type="entry name" value="DUF726"/>
    <property type="match status" value="1"/>
</dbReference>
<feature type="region of interest" description="Disordered" evidence="6">
    <location>
        <begin position="669"/>
        <end position="965"/>
    </location>
</feature>
<evidence type="ECO:0000256" key="1">
    <source>
        <dbReference type="ARBA" id="ARBA00004141"/>
    </source>
</evidence>
<reference evidence="8 9" key="1">
    <citation type="submission" date="2017-07" db="EMBL/GenBank/DDBJ databases">
        <title>Genome sequence of the Sordaria macrospora wild type strain R19027.</title>
        <authorList>
            <person name="Nowrousian M."/>
            <person name="Teichert I."/>
            <person name="Kueck U."/>
        </authorList>
    </citation>
    <scope>NUCLEOTIDE SEQUENCE [LARGE SCALE GENOMIC DNA]</scope>
    <source>
        <strain evidence="8 9">R19027</strain>
        <tissue evidence="8">Mycelium</tissue>
    </source>
</reference>
<feature type="compositionally biased region" description="Low complexity" evidence="6">
    <location>
        <begin position="841"/>
        <end position="862"/>
    </location>
</feature>
<comment type="caution">
    <text evidence="8">The sequence shown here is derived from an EMBL/GenBank/DDBJ whole genome shotgun (WGS) entry which is preliminary data.</text>
</comment>
<dbReference type="InterPro" id="IPR007941">
    <property type="entry name" value="DUF726"/>
</dbReference>
<feature type="region of interest" description="Disordered" evidence="6">
    <location>
        <begin position="271"/>
        <end position="290"/>
    </location>
</feature>
<dbReference type="Gene3D" id="3.40.50.1820">
    <property type="entry name" value="alpha/beta hydrolase"/>
    <property type="match status" value="1"/>
</dbReference>
<feature type="compositionally biased region" description="Polar residues" evidence="6">
    <location>
        <begin position="271"/>
        <end position="282"/>
    </location>
</feature>
<feature type="compositionally biased region" description="Low complexity" evidence="6">
    <location>
        <begin position="807"/>
        <end position="825"/>
    </location>
</feature>
<feature type="compositionally biased region" description="Gly residues" evidence="6">
    <location>
        <begin position="928"/>
        <end position="938"/>
    </location>
</feature>
<feature type="transmembrane region" description="Helical" evidence="7">
    <location>
        <begin position="464"/>
        <end position="484"/>
    </location>
</feature>
<evidence type="ECO:0000256" key="4">
    <source>
        <dbReference type="ARBA" id="ARBA00022989"/>
    </source>
</evidence>
<feature type="compositionally biased region" description="Polar residues" evidence="6">
    <location>
        <begin position="45"/>
        <end position="56"/>
    </location>
</feature>
<dbReference type="PANTHER" id="PTHR17920">
    <property type="entry name" value="TRANSMEMBRANE AND COILED-COIL DOMAIN-CONTAINING PROTEIN 4 TMCO4"/>
    <property type="match status" value="1"/>
</dbReference>
<feature type="region of interest" description="Disordered" evidence="6">
    <location>
        <begin position="45"/>
        <end position="109"/>
    </location>
</feature>
<feature type="compositionally biased region" description="Polar residues" evidence="6">
    <location>
        <begin position="92"/>
        <end position="107"/>
    </location>
</feature>
<feature type="compositionally biased region" description="Polar residues" evidence="6">
    <location>
        <begin position="875"/>
        <end position="893"/>
    </location>
</feature>
<evidence type="ECO:0000313" key="9">
    <source>
        <dbReference type="Proteomes" id="UP000433876"/>
    </source>
</evidence>
<sequence length="999" mass="106930">MAPLASEPRQMRVVLNLPKRKAVYTLVVEITDWMRSQLLLKNPNQANYNNTSRQPISGSGGHSLLGDLDDSYNRSQNGPPLPSRPSPGGTSNNPRSHSGYNTGSGSDRITPLRTATLAHFDTWRTALLSSLKDLLTPADTSQEISSRQERSARLARLKVDSPAPGENLIDFGDLLGPVAAAEDGKAVALQKRKKEVEALQTRYHAIPTRLLTITQEDREEVVVCLLLLLLAASGKYQAESRTFLVYLCSALELPLSFLNGQEAEVATSLVESSKSPEAQQMSAAKEAEERKKANQTGRMWKVGLASVAGAAIIGVTGGLAAPAVAGVIGGLMGSVGLGGVASFLGVFWMNGALVGTLFGALGAQMTGEMVDQYAREVEDFAFLPLSSSSTNQERLRLTIGINGWLTESLSSLTHPWQALSPKSSNLFALRYEVAAMLNLGNALRTMVTSAAWTYIKVELLKRTVLATLWSALWPISLLSMASALDNPFSLAKNRSEKAGKILADALINRVQGERPVTLIGYSLGARVIYSCLRTLAERRAFGLVDEVILIGAPVPSDRDAWEMMRSVVSGKLWNVCSGNDYLLGFIYRTSSIQLGVAGLQEIKGIEGVENLDLTGTVKGHMRYPEILGKILEKCGVEIKDGFGGEIEVEQDLTREEEIVLADMEAQGKIPASAPATKKGNHGGGLIDFGEDEPQQQHHAPPPRYGVMDPHASSSRPVMKQQQQQQQQQAPPQPPRPQPQRNTMTSSSNPLGNSGSSSSKPADDDFFSQLLSGPFYKSKSTSTASTRPSSSNIASAQGQRPQPPLRPPTSASTSSALSDLTALSISPQKPASPTTMATTAFPSQPSQPSKPSTSTSTSTSTSKKNPHLLATLLLPSDQQQKPLGRSTTTSTGSDFSAVREVPAIQRANTAPPKPEIPRDIPLVGTSSGISGGINSGIGGMLRPSLPQQSKSEPVVPVVVDDSDDEGYGIKMVDNDSDGELEFAEPIPMKENEEHGYGGWR</sequence>
<keyword evidence="4 7" id="KW-1133">Transmembrane helix</keyword>
<feature type="compositionally biased region" description="Low complexity" evidence="6">
    <location>
        <begin position="720"/>
        <end position="729"/>
    </location>
</feature>
<dbReference type="EMBL" id="NMPR01000005">
    <property type="protein sequence ID" value="KAA8636302.1"/>
    <property type="molecule type" value="Genomic_DNA"/>
</dbReference>
<evidence type="ECO:0000256" key="7">
    <source>
        <dbReference type="SAM" id="Phobius"/>
    </source>
</evidence>
<feature type="transmembrane region" description="Helical" evidence="7">
    <location>
        <begin position="302"/>
        <end position="328"/>
    </location>
</feature>
<feature type="compositionally biased region" description="Polar residues" evidence="6">
    <location>
        <begin position="826"/>
        <end position="840"/>
    </location>
</feature>
<evidence type="ECO:0000256" key="6">
    <source>
        <dbReference type="SAM" id="MobiDB-lite"/>
    </source>
</evidence>
<accession>A0A8S9A7Y3</accession>
<evidence type="ECO:0008006" key="10">
    <source>
        <dbReference type="Google" id="ProtNLM"/>
    </source>
</evidence>
<evidence type="ECO:0000256" key="2">
    <source>
        <dbReference type="ARBA" id="ARBA00009824"/>
    </source>
</evidence>